<sequence>MTRAGCPPDRVVAFSRWLVRWYYRVREPRFERLLMFLVYLLTLVMGASAIHMPPNSIEGSVGTTLAYTWASLLVVCGGFGAYGVLPGLWWAERVAVKAGGTGAAIYAAVLVHLHGDVSNNLIPTFCAVSIAALVFVGRAYKIRGVNYEPRPEKE</sequence>
<keyword evidence="3" id="KW-1185">Reference proteome</keyword>
<evidence type="ECO:0000313" key="2">
    <source>
        <dbReference type="EMBL" id="MCY4726690.1"/>
    </source>
</evidence>
<evidence type="ECO:0000256" key="1">
    <source>
        <dbReference type="SAM" id="Phobius"/>
    </source>
</evidence>
<feature type="transmembrane region" description="Helical" evidence="1">
    <location>
        <begin position="64"/>
        <end position="85"/>
    </location>
</feature>
<keyword evidence="1" id="KW-0812">Transmembrane</keyword>
<gene>
    <name evidence="2" type="ORF">NYO98_10410</name>
</gene>
<evidence type="ECO:0000313" key="3">
    <source>
        <dbReference type="Proteomes" id="UP001074726"/>
    </source>
</evidence>
<feature type="transmembrane region" description="Helical" evidence="1">
    <location>
        <begin position="121"/>
        <end position="140"/>
    </location>
</feature>
<feature type="transmembrane region" description="Helical" evidence="1">
    <location>
        <begin position="94"/>
        <end position="115"/>
    </location>
</feature>
<proteinExistence type="predicted"/>
<organism evidence="2 3">
    <name type="scientific">Nocardioides pini</name>
    <dbReference type="NCBI Taxonomy" id="2975053"/>
    <lineage>
        <taxon>Bacteria</taxon>
        <taxon>Bacillati</taxon>
        <taxon>Actinomycetota</taxon>
        <taxon>Actinomycetes</taxon>
        <taxon>Propionibacteriales</taxon>
        <taxon>Nocardioidaceae</taxon>
        <taxon>Nocardioides</taxon>
    </lineage>
</organism>
<keyword evidence="1" id="KW-1133">Transmembrane helix</keyword>
<reference evidence="2" key="1">
    <citation type="submission" date="2022-08" db="EMBL/GenBank/DDBJ databases">
        <title>Genome sequencing of Nocardioides sp. STR2.</title>
        <authorList>
            <person name="So Y."/>
        </authorList>
    </citation>
    <scope>NUCLEOTIDE SEQUENCE</scope>
    <source>
        <strain evidence="2">STR2</strain>
    </source>
</reference>
<comment type="caution">
    <text evidence="2">The sequence shown here is derived from an EMBL/GenBank/DDBJ whole genome shotgun (WGS) entry which is preliminary data.</text>
</comment>
<name>A0ABT4CCK6_9ACTN</name>
<feature type="transmembrane region" description="Helical" evidence="1">
    <location>
        <begin position="33"/>
        <end position="52"/>
    </location>
</feature>
<dbReference type="EMBL" id="JAPPUX010000003">
    <property type="protein sequence ID" value="MCY4726690.1"/>
    <property type="molecule type" value="Genomic_DNA"/>
</dbReference>
<accession>A0ABT4CCK6</accession>
<dbReference type="Proteomes" id="UP001074726">
    <property type="component" value="Unassembled WGS sequence"/>
</dbReference>
<dbReference type="RefSeq" id="WP_268111596.1">
    <property type="nucleotide sequence ID" value="NZ_JAPPUX010000003.1"/>
</dbReference>
<keyword evidence="1" id="KW-0472">Membrane</keyword>
<protein>
    <submittedName>
        <fullName evidence="2">Uncharacterized protein</fullName>
    </submittedName>
</protein>